<keyword evidence="2" id="KW-1185">Reference proteome</keyword>
<name>A0ABR1DXD2_NECAM</name>
<proteinExistence type="predicted"/>
<accession>A0ABR1DXD2</accession>
<dbReference type="Proteomes" id="UP001303046">
    <property type="component" value="Unassembled WGS sequence"/>
</dbReference>
<evidence type="ECO:0000313" key="1">
    <source>
        <dbReference type="EMBL" id="KAK6755068.1"/>
    </source>
</evidence>
<evidence type="ECO:0000313" key="2">
    <source>
        <dbReference type="Proteomes" id="UP001303046"/>
    </source>
</evidence>
<comment type="caution">
    <text evidence="1">The sequence shown here is derived from an EMBL/GenBank/DDBJ whole genome shotgun (WGS) entry which is preliminary data.</text>
</comment>
<gene>
    <name evidence="1" type="primary">Necator_chrV.g18608</name>
    <name evidence="1" type="ORF">RB195_013817</name>
</gene>
<protein>
    <submittedName>
        <fullName evidence="1">Uncharacterized protein</fullName>
    </submittedName>
</protein>
<reference evidence="1 2" key="1">
    <citation type="submission" date="2023-08" db="EMBL/GenBank/DDBJ databases">
        <title>A Necator americanus chromosomal reference genome.</title>
        <authorList>
            <person name="Ilik V."/>
            <person name="Petrzelkova K.J."/>
            <person name="Pardy F."/>
            <person name="Fuh T."/>
            <person name="Niatou-Singa F.S."/>
            <person name="Gouil Q."/>
            <person name="Baker L."/>
            <person name="Ritchie M.E."/>
            <person name="Jex A.R."/>
            <person name="Gazzola D."/>
            <person name="Li H."/>
            <person name="Toshio Fujiwara R."/>
            <person name="Zhan B."/>
            <person name="Aroian R.V."/>
            <person name="Pafco B."/>
            <person name="Schwarz E.M."/>
        </authorList>
    </citation>
    <scope>NUCLEOTIDE SEQUENCE [LARGE SCALE GENOMIC DNA]</scope>
    <source>
        <strain evidence="1 2">Aroian</strain>
        <tissue evidence="1">Whole animal</tissue>
    </source>
</reference>
<organism evidence="1 2">
    <name type="scientific">Necator americanus</name>
    <name type="common">Human hookworm</name>
    <dbReference type="NCBI Taxonomy" id="51031"/>
    <lineage>
        <taxon>Eukaryota</taxon>
        <taxon>Metazoa</taxon>
        <taxon>Ecdysozoa</taxon>
        <taxon>Nematoda</taxon>
        <taxon>Chromadorea</taxon>
        <taxon>Rhabditida</taxon>
        <taxon>Rhabditina</taxon>
        <taxon>Rhabditomorpha</taxon>
        <taxon>Strongyloidea</taxon>
        <taxon>Ancylostomatidae</taxon>
        <taxon>Bunostominae</taxon>
        <taxon>Necator</taxon>
    </lineage>
</organism>
<dbReference type="EMBL" id="JAVFWL010000005">
    <property type="protein sequence ID" value="KAK6755068.1"/>
    <property type="molecule type" value="Genomic_DNA"/>
</dbReference>
<sequence>MIINNYELGREGAPNTDPQTSLGVTIIPMLSMISPTLAEQSPNVACVKRKINMSPPNGSFQLCFESLCQIFNEDTKSLTCTLPISSHQVEIGLTMLRNHSIEKLGTARNQPGFCDHL</sequence>